<evidence type="ECO:0000313" key="2">
    <source>
        <dbReference type="EMBL" id="KIP52441.1"/>
    </source>
</evidence>
<dbReference type="Proteomes" id="UP000032120">
    <property type="component" value="Unassembled WGS sequence"/>
</dbReference>
<feature type="transmembrane region" description="Helical" evidence="1">
    <location>
        <begin position="102"/>
        <end position="123"/>
    </location>
</feature>
<evidence type="ECO:0000313" key="3">
    <source>
        <dbReference type="Proteomes" id="UP000032120"/>
    </source>
</evidence>
<reference evidence="2 3" key="1">
    <citation type="submission" date="2015-01" db="EMBL/GenBank/DDBJ databases">
        <title>Draft genome sequence of Leucobacter komagatae strain VKM ST2845.</title>
        <authorList>
            <person name="Karlyshev A.V."/>
            <person name="Kudryashova E.B."/>
        </authorList>
    </citation>
    <scope>NUCLEOTIDE SEQUENCE [LARGE SCALE GENOMIC DNA]</scope>
    <source>
        <strain evidence="2 3">VKM ST2845</strain>
    </source>
</reference>
<feature type="transmembrane region" description="Helical" evidence="1">
    <location>
        <begin position="216"/>
        <end position="236"/>
    </location>
</feature>
<evidence type="ECO:0008006" key="4">
    <source>
        <dbReference type="Google" id="ProtNLM"/>
    </source>
</evidence>
<feature type="transmembrane region" description="Helical" evidence="1">
    <location>
        <begin position="135"/>
        <end position="158"/>
    </location>
</feature>
<comment type="caution">
    <text evidence="2">The sequence shown here is derived from an EMBL/GenBank/DDBJ whole genome shotgun (WGS) entry which is preliminary data.</text>
</comment>
<dbReference type="AlphaFoldDB" id="A0A0D0HXX9"/>
<dbReference type="OrthoDB" id="3217868at2"/>
<name>A0A0D0HXX9_9MICO</name>
<feature type="transmembrane region" description="Helical" evidence="1">
    <location>
        <begin position="26"/>
        <end position="50"/>
    </location>
</feature>
<keyword evidence="1" id="KW-0472">Membrane</keyword>
<sequence>MFQTRPLRGVPALHRAALTEIRRRPLATVLGIAIPLGTILLVAATDLLLGVGGELTRGAIPVLLPVLLVTVTFGAIAVPVVDARERGILRALDTVPAHRGALLLAHTPVALAAAALVAAAGLAATRLPLAAMPGAFVACAGLCVVGMALGAVIGAYAARASQVRALGTIVPAVVLLTAGALPFDAILPGADRALGFVPTTAISRTLAGELAGNAPGLATTLWIALGGALLFGFGVLRCRR</sequence>
<dbReference type="RefSeq" id="WP_042544208.1">
    <property type="nucleotide sequence ID" value="NZ_JXSQ01000011.1"/>
</dbReference>
<feature type="transmembrane region" description="Helical" evidence="1">
    <location>
        <begin position="62"/>
        <end position="81"/>
    </location>
</feature>
<keyword evidence="1" id="KW-1133">Transmembrane helix</keyword>
<evidence type="ECO:0000256" key="1">
    <source>
        <dbReference type="SAM" id="Phobius"/>
    </source>
</evidence>
<keyword evidence="1" id="KW-0812">Transmembrane</keyword>
<proteinExistence type="predicted"/>
<accession>A0A0D0HXX9</accession>
<dbReference type="EMBL" id="JXSQ01000011">
    <property type="protein sequence ID" value="KIP52441.1"/>
    <property type="molecule type" value="Genomic_DNA"/>
</dbReference>
<protein>
    <recommendedName>
        <fullName evidence="4">ABC-2 type transport system permease protein</fullName>
    </recommendedName>
</protein>
<feature type="transmembrane region" description="Helical" evidence="1">
    <location>
        <begin position="165"/>
        <end position="183"/>
    </location>
</feature>
<keyword evidence="3" id="KW-1185">Reference proteome</keyword>
<organism evidence="2 3">
    <name type="scientific">Leucobacter komagatae</name>
    <dbReference type="NCBI Taxonomy" id="55969"/>
    <lineage>
        <taxon>Bacteria</taxon>
        <taxon>Bacillati</taxon>
        <taxon>Actinomycetota</taxon>
        <taxon>Actinomycetes</taxon>
        <taxon>Micrococcales</taxon>
        <taxon>Microbacteriaceae</taxon>
        <taxon>Leucobacter</taxon>
    </lineage>
</organism>
<gene>
    <name evidence="2" type="ORF">SD72_09505</name>
</gene>